<feature type="domain" description="Helicase C-terminal" evidence="13">
    <location>
        <begin position="975"/>
        <end position="1136"/>
    </location>
</feature>
<comment type="caution">
    <text evidence="16">The sequence shown here is derived from an EMBL/GenBank/DDBJ whole genome shotgun (WGS) entry which is preliminary data.</text>
</comment>
<dbReference type="SMART" id="SM00297">
    <property type="entry name" value="BROMO"/>
    <property type="match status" value="1"/>
</dbReference>
<dbReference type="Pfam" id="PF14619">
    <property type="entry name" value="SnAC"/>
    <property type="match status" value="1"/>
</dbReference>
<feature type="domain" description="HSA" evidence="14">
    <location>
        <begin position="475"/>
        <end position="548"/>
    </location>
</feature>
<keyword evidence="7" id="KW-0804">Transcription</keyword>
<dbReference type="InterPro" id="IPR001487">
    <property type="entry name" value="Bromodomain"/>
</dbReference>
<feature type="region of interest" description="Disordered" evidence="10">
    <location>
        <begin position="204"/>
        <end position="231"/>
    </location>
</feature>
<keyword evidence="6 9" id="KW-0103">Bromodomain</keyword>
<dbReference type="GO" id="GO:0005524">
    <property type="term" value="F:ATP binding"/>
    <property type="evidence" value="ECO:0007669"/>
    <property type="project" value="InterPro"/>
</dbReference>
<keyword evidence="5" id="KW-0805">Transcription regulation</keyword>
<evidence type="ECO:0000259" key="12">
    <source>
        <dbReference type="PROSITE" id="PS51192"/>
    </source>
</evidence>
<feature type="domain" description="Helicase ATP-binding" evidence="12">
    <location>
        <begin position="663"/>
        <end position="828"/>
    </location>
</feature>
<feature type="compositionally biased region" description="Low complexity" evidence="10">
    <location>
        <begin position="16"/>
        <end position="40"/>
    </location>
</feature>
<dbReference type="Pfam" id="PF00271">
    <property type="entry name" value="Helicase_C"/>
    <property type="match status" value="1"/>
</dbReference>
<feature type="compositionally biased region" description="Pro residues" evidence="10">
    <location>
        <begin position="211"/>
        <end position="220"/>
    </location>
</feature>
<feature type="compositionally biased region" description="Polar residues" evidence="10">
    <location>
        <begin position="1"/>
        <end position="15"/>
    </location>
</feature>
<feature type="compositionally biased region" description="Basic and acidic residues" evidence="10">
    <location>
        <begin position="1265"/>
        <end position="1285"/>
    </location>
</feature>
<dbReference type="InterPro" id="IPR049730">
    <property type="entry name" value="SNF2/RAD54-like_C"/>
</dbReference>
<feature type="compositionally biased region" description="Low complexity" evidence="10">
    <location>
        <begin position="221"/>
        <end position="231"/>
    </location>
</feature>
<dbReference type="Proteomes" id="UP001212997">
    <property type="component" value="Unassembled WGS sequence"/>
</dbReference>
<feature type="region of interest" description="Disordered" evidence="10">
    <location>
        <begin position="463"/>
        <end position="483"/>
    </location>
</feature>
<keyword evidence="4" id="KW-0067">ATP-binding</keyword>
<evidence type="ECO:0000256" key="10">
    <source>
        <dbReference type="SAM" id="MobiDB-lite"/>
    </source>
</evidence>
<feature type="region of interest" description="Disordered" evidence="10">
    <location>
        <begin position="1"/>
        <end position="45"/>
    </location>
</feature>
<dbReference type="GO" id="GO:0042393">
    <property type="term" value="F:histone binding"/>
    <property type="evidence" value="ECO:0007669"/>
    <property type="project" value="InterPro"/>
</dbReference>
<dbReference type="InterPro" id="IPR038718">
    <property type="entry name" value="SNF2-like_sf"/>
</dbReference>
<evidence type="ECO:0000256" key="9">
    <source>
        <dbReference type="PROSITE-ProRule" id="PRU00035"/>
    </source>
</evidence>
<dbReference type="InterPro" id="IPR036427">
    <property type="entry name" value="Bromodomain-like_sf"/>
</dbReference>
<dbReference type="SMART" id="SM00951">
    <property type="entry name" value="QLQ"/>
    <property type="match status" value="1"/>
</dbReference>
<dbReference type="Gene3D" id="3.40.50.300">
    <property type="entry name" value="P-loop containing nucleotide triphosphate hydrolases"/>
    <property type="match status" value="1"/>
</dbReference>
<gene>
    <name evidence="16" type="ORF">NLI96_g3816</name>
</gene>
<evidence type="ECO:0000256" key="2">
    <source>
        <dbReference type="ARBA" id="ARBA00022741"/>
    </source>
</evidence>
<dbReference type="InterPro" id="IPR014012">
    <property type="entry name" value="HSA_dom"/>
</dbReference>
<evidence type="ECO:0000256" key="6">
    <source>
        <dbReference type="ARBA" id="ARBA00023117"/>
    </source>
</evidence>
<dbReference type="PROSITE" id="PS51192">
    <property type="entry name" value="HELICASE_ATP_BIND_1"/>
    <property type="match status" value="1"/>
</dbReference>
<dbReference type="SUPFAM" id="SSF52540">
    <property type="entry name" value="P-loop containing nucleoside triphosphate hydrolases"/>
    <property type="match status" value="2"/>
</dbReference>
<accession>A0AAD5YIL1</accession>
<dbReference type="Gene3D" id="1.20.5.170">
    <property type="match status" value="1"/>
</dbReference>
<dbReference type="SUPFAM" id="SSF47370">
    <property type="entry name" value="Bromodomain"/>
    <property type="match status" value="1"/>
</dbReference>
<dbReference type="InterPro" id="IPR000330">
    <property type="entry name" value="SNF2_N"/>
</dbReference>
<dbReference type="Pfam" id="PF07529">
    <property type="entry name" value="HSA"/>
    <property type="match status" value="1"/>
</dbReference>
<dbReference type="InterPro" id="IPR027417">
    <property type="entry name" value="P-loop_NTPase"/>
</dbReference>
<dbReference type="Pfam" id="PF00176">
    <property type="entry name" value="SNF2-rel_dom"/>
    <property type="match status" value="1"/>
</dbReference>
<dbReference type="InterPro" id="IPR014001">
    <property type="entry name" value="Helicase_ATP-bd"/>
</dbReference>
<evidence type="ECO:0000259" key="13">
    <source>
        <dbReference type="PROSITE" id="PS51194"/>
    </source>
</evidence>
<dbReference type="PROSITE" id="PS51194">
    <property type="entry name" value="HELICASE_CTER"/>
    <property type="match status" value="1"/>
</dbReference>
<feature type="domain" description="Bromo" evidence="11">
    <location>
        <begin position="1383"/>
        <end position="1453"/>
    </location>
</feature>
<protein>
    <submittedName>
        <fullName evidence="16">Uncharacterized protein</fullName>
    </submittedName>
</protein>
<evidence type="ECO:0000259" key="14">
    <source>
        <dbReference type="PROSITE" id="PS51204"/>
    </source>
</evidence>
<feature type="region of interest" description="Disordered" evidence="10">
    <location>
        <begin position="111"/>
        <end position="136"/>
    </location>
</feature>
<proteinExistence type="predicted"/>
<dbReference type="Pfam" id="PF00439">
    <property type="entry name" value="Bromodomain"/>
    <property type="match status" value="1"/>
</dbReference>
<evidence type="ECO:0000256" key="3">
    <source>
        <dbReference type="ARBA" id="ARBA00022801"/>
    </source>
</evidence>
<evidence type="ECO:0000313" key="16">
    <source>
        <dbReference type="EMBL" id="KAJ3487018.1"/>
    </source>
</evidence>
<dbReference type="PROSITE" id="PS51666">
    <property type="entry name" value="QLQ"/>
    <property type="match status" value="1"/>
</dbReference>
<dbReference type="GO" id="GO:0016787">
    <property type="term" value="F:hydrolase activity"/>
    <property type="evidence" value="ECO:0007669"/>
    <property type="project" value="UniProtKB-KW"/>
</dbReference>
<dbReference type="FunFam" id="3.40.50.10810:FF:000008">
    <property type="entry name" value="Chromatin structure-remodeling complex subunit snf21"/>
    <property type="match status" value="1"/>
</dbReference>
<dbReference type="CDD" id="cd17996">
    <property type="entry name" value="DEXHc_SMARCA2_SMARCA4"/>
    <property type="match status" value="1"/>
</dbReference>
<dbReference type="PROSITE" id="PS51204">
    <property type="entry name" value="HSA"/>
    <property type="match status" value="1"/>
</dbReference>
<evidence type="ECO:0000256" key="5">
    <source>
        <dbReference type="ARBA" id="ARBA00023015"/>
    </source>
</evidence>
<dbReference type="GO" id="GO:0005634">
    <property type="term" value="C:nucleus"/>
    <property type="evidence" value="ECO:0007669"/>
    <property type="project" value="UniProtKB-SubCell"/>
</dbReference>
<sequence length="1528" mass="173452">MAALNPSINLNPNPMQQHQQQQQQQQQFQQQQQQQLRQQQVPSASNKFQSLLQRANLLRASGHTVENSPEYQKIMEVLKMLREQREAEVQQGLAINGHQTVPSMNGNVAAPTPNPLTNGPVQSHPGYPSAPQTPVSFTPEQIDALRAQIQAFKLISRGMAVPDHIQQSMRVPNHAVPELERVLHGPNPNARIIDNTVKLHKSLSSSSIAPTPAPTLPPDGVPSTSVAPPAVPTPAVDASAVATATPADVTKIEEAVEVMPLTGDMPRGPFIEDDSKSGIYPYNAFLHPFSHLKRDPNVNPALWATRLQRLLVPSIMPAGLDPHQIVAERNRFVDARIEWRIRELENMPATMGEGGLDPALADSSDAMKVDPSSDGVKTKDGEKIEDKENTDLSALILRPKTQVPPFPGPETHGKLRALIELKSLRVLDKQRALRAMVAERLTHGSLLPLNRTDFRRTRKPTLRDTRMTEQAERKQRVERERRAKQKHVEQLSIICKHGEEVISFNRNSQQGRVTRLGKNVVSFHQHTEREEQKRIERLAKERLKALKADDEVAYMKLIDTAKDTRITHLLRQTDGYLDSLAQAVMEQQKEDPHPHSNVTEVEDGPTSEATFGATKMENVEEDKGKLDYYAVAHRIKEKVTKQPSILIGGTLKEYQLKGLQWMVSLYNNKLNGILADEMGLGKTIQTISLVTFLIETKKQRGPYLVIVPLSTMTNWSGEFAKWAPGVKMIAYKGNPVQRRALQSEIRTGNFQVLLTTYEYIIKDRPILSRIKWIHMIIDEGHRMKNTQSKLSQTLTQHYHSRFRLILTGTPLQNNLPELWSLLNFVLPKIFNSVKSFDEWFNTPFANSGTGDKIELNEEEALLIIRRLHKVLRPFLLRRLKKDVESELPDKVEKVIKIRMSALQSQLYKQMKKYKMIADGKDSKGKSGGVKGLSNELMQLRKICQHPFLFESVEDKINPSGVIDNTLVRTSGKIELLSRILPKFFATDHRVLIFFQMTKVMDIMEDFLKMSGWKYLRLDGGTKTEDRAGHVALFNAKNSEYKVFILSTRAGGLGLNLQTADTVIIFDSDWNPHADLQAQDRAHRIGQTKVVRILRFITEKSVEEAMFARARYKLDIDDKVIQAGRFDNKSTQEEQEEFLRSILEADQEEENEEAGDMNDEEINEIIARSDEEGVIFREIDLQREREAAETWKAAGNRGKPPPPLIQLEELPDCYRTDEPFEDKTDFEEMEGRGHRRRTVVNYNDGLDDDQWAMALEDGEDIQELSERAREKKEKRAANKLIRESESRNSPALEIDTPRGRKGKKGKGKLIDIPFDTPGSASGKRKRGGLKSMSVTPSINDDDDDDRDTKRRKTKLPELPPAAREKMKKAFNECYRAVLNCEDDTGRKRCELFKELPDKREYPDYYQLIKQPIALSTLRKRITGGQYKTVLDFREDWRLMFNNARTYNQEGSWVYVDAEEMEKVFDATWDRVIVGSGLPGAPLTSGSSSGPYGSALTPLEDEDRPVPKPAKHGRKQVLSDEEYLTPSDEE</sequence>
<dbReference type="InterPro" id="IPR001650">
    <property type="entry name" value="Helicase_C-like"/>
</dbReference>
<dbReference type="PRINTS" id="PR00503">
    <property type="entry name" value="BROMODOMAIN"/>
</dbReference>
<dbReference type="GO" id="GO:0006355">
    <property type="term" value="P:regulation of DNA-templated transcription"/>
    <property type="evidence" value="ECO:0007669"/>
    <property type="project" value="InterPro"/>
</dbReference>
<dbReference type="SMART" id="SM00487">
    <property type="entry name" value="DEXDc"/>
    <property type="match status" value="1"/>
</dbReference>
<dbReference type="InterPro" id="IPR014978">
    <property type="entry name" value="Gln-Leu-Gln_QLQ"/>
</dbReference>
<keyword evidence="17" id="KW-1185">Reference proteome</keyword>
<dbReference type="SMART" id="SM00573">
    <property type="entry name" value="HSA"/>
    <property type="match status" value="1"/>
</dbReference>
<evidence type="ECO:0000256" key="8">
    <source>
        <dbReference type="ARBA" id="ARBA00023242"/>
    </source>
</evidence>
<dbReference type="SMART" id="SM01314">
    <property type="entry name" value="SnAC"/>
    <property type="match status" value="1"/>
</dbReference>
<reference evidence="16" key="1">
    <citation type="submission" date="2022-07" db="EMBL/GenBank/DDBJ databases">
        <title>Genome Sequence of Physisporinus lineatus.</title>
        <authorList>
            <person name="Buettner E."/>
        </authorList>
    </citation>
    <scope>NUCLEOTIDE SEQUENCE</scope>
    <source>
        <strain evidence="16">VT162</strain>
    </source>
</reference>
<evidence type="ECO:0000259" key="11">
    <source>
        <dbReference type="PROSITE" id="PS50014"/>
    </source>
</evidence>
<dbReference type="Pfam" id="PF08880">
    <property type="entry name" value="QLQ"/>
    <property type="match status" value="1"/>
</dbReference>
<evidence type="ECO:0000259" key="15">
    <source>
        <dbReference type="PROSITE" id="PS51666"/>
    </source>
</evidence>
<name>A0AAD5YIL1_9APHY</name>
<feature type="region of interest" description="Disordered" evidence="10">
    <location>
        <begin position="1478"/>
        <end position="1528"/>
    </location>
</feature>
<dbReference type="PROSITE" id="PS50014">
    <property type="entry name" value="BROMODOMAIN_2"/>
    <property type="match status" value="1"/>
</dbReference>
<evidence type="ECO:0000256" key="4">
    <source>
        <dbReference type="ARBA" id="ARBA00022840"/>
    </source>
</evidence>
<comment type="subcellular location">
    <subcellularLocation>
        <location evidence="1">Nucleus</location>
    </subcellularLocation>
</comment>
<feature type="region of interest" description="Disordered" evidence="10">
    <location>
        <begin position="1265"/>
        <end position="1358"/>
    </location>
</feature>
<dbReference type="PANTHER" id="PTHR10799">
    <property type="entry name" value="SNF2/RAD54 HELICASE FAMILY"/>
    <property type="match status" value="1"/>
</dbReference>
<dbReference type="GO" id="GO:0006338">
    <property type="term" value="P:chromatin remodeling"/>
    <property type="evidence" value="ECO:0007669"/>
    <property type="project" value="UniProtKB-ARBA"/>
</dbReference>
<evidence type="ECO:0000313" key="17">
    <source>
        <dbReference type="Proteomes" id="UP001212997"/>
    </source>
</evidence>
<keyword evidence="2" id="KW-0547">Nucleotide-binding</keyword>
<dbReference type="EMBL" id="JANAWD010000104">
    <property type="protein sequence ID" value="KAJ3487018.1"/>
    <property type="molecule type" value="Genomic_DNA"/>
</dbReference>
<dbReference type="InterPro" id="IPR029295">
    <property type="entry name" value="SnAC"/>
</dbReference>
<feature type="domain" description="QLQ" evidence="15">
    <location>
        <begin position="136"/>
        <end position="171"/>
    </location>
</feature>
<evidence type="ECO:0000256" key="7">
    <source>
        <dbReference type="ARBA" id="ARBA00023163"/>
    </source>
</evidence>
<organism evidence="16 17">
    <name type="scientific">Meripilus lineatus</name>
    <dbReference type="NCBI Taxonomy" id="2056292"/>
    <lineage>
        <taxon>Eukaryota</taxon>
        <taxon>Fungi</taxon>
        <taxon>Dikarya</taxon>
        <taxon>Basidiomycota</taxon>
        <taxon>Agaricomycotina</taxon>
        <taxon>Agaricomycetes</taxon>
        <taxon>Polyporales</taxon>
        <taxon>Meripilaceae</taxon>
        <taxon>Meripilus</taxon>
    </lineage>
</organism>
<dbReference type="Gene3D" id="1.20.920.10">
    <property type="entry name" value="Bromodomain-like"/>
    <property type="match status" value="1"/>
</dbReference>
<dbReference type="Gene3D" id="3.40.50.10810">
    <property type="entry name" value="Tandem AAA-ATPase domain"/>
    <property type="match status" value="1"/>
</dbReference>
<dbReference type="CDD" id="cd18793">
    <property type="entry name" value="SF2_C_SNF"/>
    <property type="match status" value="1"/>
</dbReference>
<keyword evidence="3" id="KW-0378">Hydrolase</keyword>
<keyword evidence="8" id="KW-0539">Nucleus</keyword>
<feature type="compositionally biased region" description="Acidic residues" evidence="10">
    <location>
        <begin position="1517"/>
        <end position="1528"/>
    </location>
</feature>
<dbReference type="SMART" id="SM00490">
    <property type="entry name" value="HELICc"/>
    <property type="match status" value="1"/>
</dbReference>
<evidence type="ECO:0000256" key="1">
    <source>
        <dbReference type="ARBA" id="ARBA00004123"/>
    </source>
</evidence>